<dbReference type="InterPro" id="IPR003400">
    <property type="entry name" value="ExbD"/>
</dbReference>
<keyword evidence="3" id="KW-1003">Cell membrane</keyword>
<dbReference type="PANTHER" id="PTHR30558:SF3">
    <property type="entry name" value="BIOPOLYMER TRANSPORT PROTEIN EXBD-RELATED"/>
    <property type="match status" value="1"/>
</dbReference>
<evidence type="ECO:0000313" key="9">
    <source>
        <dbReference type="EMBL" id="TWU35245.1"/>
    </source>
</evidence>
<gene>
    <name evidence="9" type="ORF">Q31b_53410</name>
</gene>
<dbReference type="Proteomes" id="UP000315471">
    <property type="component" value="Unassembled WGS sequence"/>
</dbReference>
<keyword evidence="7" id="KW-0813">Transport</keyword>
<dbReference type="EMBL" id="SJPY01000010">
    <property type="protein sequence ID" value="TWU35245.1"/>
    <property type="molecule type" value="Genomic_DNA"/>
</dbReference>
<dbReference type="GO" id="GO:0005886">
    <property type="term" value="C:plasma membrane"/>
    <property type="evidence" value="ECO:0007669"/>
    <property type="project" value="UniProtKB-SubCell"/>
</dbReference>
<comment type="similarity">
    <text evidence="2 7">Belongs to the ExbD/TolR family.</text>
</comment>
<evidence type="ECO:0000256" key="7">
    <source>
        <dbReference type="RuleBase" id="RU003879"/>
    </source>
</evidence>
<keyword evidence="4 7" id="KW-0812">Transmembrane</keyword>
<keyword evidence="10" id="KW-1185">Reference proteome</keyword>
<comment type="subcellular location">
    <subcellularLocation>
        <location evidence="1">Cell membrane</location>
        <topology evidence="1">Single-pass membrane protein</topology>
    </subcellularLocation>
    <subcellularLocation>
        <location evidence="7">Cell membrane</location>
        <topology evidence="7">Single-pass type II membrane protein</topology>
    </subcellularLocation>
</comment>
<evidence type="ECO:0000313" key="10">
    <source>
        <dbReference type="Proteomes" id="UP000315471"/>
    </source>
</evidence>
<comment type="caution">
    <text evidence="9">The sequence shown here is derived from an EMBL/GenBank/DDBJ whole genome shotgun (WGS) entry which is preliminary data.</text>
</comment>
<evidence type="ECO:0000256" key="4">
    <source>
        <dbReference type="ARBA" id="ARBA00022692"/>
    </source>
</evidence>
<proteinExistence type="inferred from homology"/>
<feature type="transmembrane region" description="Helical" evidence="8">
    <location>
        <begin position="12"/>
        <end position="31"/>
    </location>
</feature>
<keyword evidence="7" id="KW-0653">Protein transport</keyword>
<protein>
    <submittedName>
        <fullName evidence="9">Biopolymer transport protein ExbD</fullName>
    </submittedName>
</protein>
<evidence type="ECO:0000256" key="5">
    <source>
        <dbReference type="ARBA" id="ARBA00022989"/>
    </source>
</evidence>
<dbReference type="Gene3D" id="3.30.420.270">
    <property type="match status" value="1"/>
</dbReference>
<dbReference type="OrthoDB" id="9793581at2"/>
<sequence length="137" mass="14980">MSIRREKTEDATINLTPMIDVVFLLVIFFMVGSKFSEAESRINVNVPSVGELRSITRAPDERIVVVDNKGEVTLDNSVVTIDQLTQTLSEQHANYPSLRVAVRGDGASSFQKVAEVLHAVRSSGVEQVGLSAKSAHR</sequence>
<keyword evidence="5 8" id="KW-1133">Transmembrane helix</keyword>
<dbReference type="PANTHER" id="PTHR30558">
    <property type="entry name" value="EXBD MEMBRANE COMPONENT OF PMF-DRIVEN MACROMOLECULE IMPORT SYSTEM"/>
    <property type="match status" value="1"/>
</dbReference>
<reference evidence="9 10" key="1">
    <citation type="submission" date="2019-02" db="EMBL/GenBank/DDBJ databases">
        <title>Deep-cultivation of Planctomycetes and their phenomic and genomic characterization uncovers novel biology.</title>
        <authorList>
            <person name="Wiegand S."/>
            <person name="Jogler M."/>
            <person name="Boedeker C."/>
            <person name="Pinto D."/>
            <person name="Vollmers J."/>
            <person name="Rivas-Marin E."/>
            <person name="Kohn T."/>
            <person name="Peeters S.H."/>
            <person name="Heuer A."/>
            <person name="Rast P."/>
            <person name="Oberbeckmann S."/>
            <person name="Bunk B."/>
            <person name="Jeske O."/>
            <person name="Meyerdierks A."/>
            <person name="Storesund J.E."/>
            <person name="Kallscheuer N."/>
            <person name="Luecker S."/>
            <person name="Lage O.M."/>
            <person name="Pohl T."/>
            <person name="Merkel B.J."/>
            <person name="Hornburger P."/>
            <person name="Mueller R.-W."/>
            <person name="Bruemmer F."/>
            <person name="Labrenz M."/>
            <person name="Spormann A.M."/>
            <person name="Op Den Camp H."/>
            <person name="Overmann J."/>
            <person name="Amann R."/>
            <person name="Jetten M.S.M."/>
            <person name="Mascher T."/>
            <person name="Medema M.H."/>
            <person name="Devos D.P."/>
            <person name="Kaster A.-K."/>
            <person name="Ovreas L."/>
            <person name="Rohde M."/>
            <person name="Galperin M.Y."/>
            <person name="Jogler C."/>
        </authorList>
    </citation>
    <scope>NUCLEOTIDE SEQUENCE [LARGE SCALE GENOMIC DNA]</scope>
    <source>
        <strain evidence="9 10">Q31b</strain>
    </source>
</reference>
<dbReference type="Pfam" id="PF02472">
    <property type="entry name" value="ExbD"/>
    <property type="match status" value="1"/>
</dbReference>
<dbReference type="AlphaFoldDB" id="A0A5C6DGD8"/>
<evidence type="ECO:0000256" key="6">
    <source>
        <dbReference type="ARBA" id="ARBA00023136"/>
    </source>
</evidence>
<evidence type="ECO:0000256" key="1">
    <source>
        <dbReference type="ARBA" id="ARBA00004162"/>
    </source>
</evidence>
<dbReference type="RefSeq" id="WP_146602433.1">
    <property type="nucleotide sequence ID" value="NZ_SJPY01000010.1"/>
</dbReference>
<name>A0A5C6DGD8_9BACT</name>
<organism evidence="9 10">
    <name type="scientific">Novipirellula aureliae</name>
    <dbReference type="NCBI Taxonomy" id="2527966"/>
    <lineage>
        <taxon>Bacteria</taxon>
        <taxon>Pseudomonadati</taxon>
        <taxon>Planctomycetota</taxon>
        <taxon>Planctomycetia</taxon>
        <taxon>Pirellulales</taxon>
        <taxon>Pirellulaceae</taxon>
        <taxon>Novipirellula</taxon>
    </lineage>
</organism>
<accession>A0A5C6DGD8</accession>
<dbReference type="GO" id="GO:0015031">
    <property type="term" value="P:protein transport"/>
    <property type="evidence" value="ECO:0007669"/>
    <property type="project" value="UniProtKB-KW"/>
</dbReference>
<evidence type="ECO:0000256" key="3">
    <source>
        <dbReference type="ARBA" id="ARBA00022475"/>
    </source>
</evidence>
<keyword evidence="6 8" id="KW-0472">Membrane</keyword>
<evidence type="ECO:0000256" key="8">
    <source>
        <dbReference type="SAM" id="Phobius"/>
    </source>
</evidence>
<evidence type="ECO:0000256" key="2">
    <source>
        <dbReference type="ARBA" id="ARBA00005811"/>
    </source>
</evidence>
<dbReference type="GO" id="GO:0022857">
    <property type="term" value="F:transmembrane transporter activity"/>
    <property type="evidence" value="ECO:0007669"/>
    <property type="project" value="InterPro"/>
</dbReference>